<dbReference type="InterPro" id="IPR016024">
    <property type="entry name" value="ARM-type_fold"/>
</dbReference>
<dbReference type="Pfam" id="PF23628">
    <property type="entry name" value="ARM_LIN_C"/>
    <property type="match status" value="1"/>
</dbReference>
<dbReference type="AlphaFoldDB" id="A0ABC8T9F9"/>
<protein>
    <recommendedName>
        <fullName evidence="7">E3 ubiquitin-protein ligase LIN-1</fullName>
    </recommendedName>
</protein>
<dbReference type="Proteomes" id="UP001642360">
    <property type="component" value="Unassembled WGS sequence"/>
</dbReference>
<dbReference type="Pfam" id="PF23654">
    <property type="entry name" value="ARM_LIN_2nd"/>
    <property type="match status" value="1"/>
</dbReference>
<dbReference type="PANTHER" id="PTHR35549">
    <property type="entry name" value="OS04G0584500 PROTEIN"/>
    <property type="match status" value="1"/>
</dbReference>
<dbReference type="InterPro" id="IPR011989">
    <property type="entry name" value="ARM-like"/>
</dbReference>
<feature type="domain" description="Putative E3 ubiquitin-protein ligase LIN N-terminal" evidence="2">
    <location>
        <begin position="100"/>
        <end position="326"/>
    </location>
</feature>
<keyword evidence="6" id="KW-1185">Reference proteome</keyword>
<evidence type="ECO:0000259" key="2">
    <source>
        <dbReference type="Pfam" id="PF23568"/>
    </source>
</evidence>
<dbReference type="SUPFAM" id="SSF48371">
    <property type="entry name" value="ARM repeat"/>
    <property type="match status" value="1"/>
</dbReference>
<proteinExistence type="predicted"/>
<feature type="domain" description="Putative E3 ubiquitin-protein ligase LIN ARM repeats" evidence="4">
    <location>
        <begin position="465"/>
        <end position="626"/>
    </location>
</feature>
<evidence type="ECO:0000313" key="6">
    <source>
        <dbReference type="Proteomes" id="UP001642360"/>
    </source>
</evidence>
<comment type="caution">
    <text evidence="5">The sequence shown here is derived from an EMBL/GenBank/DDBJ whole genome shotgun (WGS) entry which is preliminary data.</text>
</comment>
<evidence type="ECO:0000313" key="5">
    <source>
        <dbReference type="EMBL" id="CAK9166028.1"/>
    </source>
</evidence>
<evidence type="ECO:0000256" key="1">
    <source>
        <dbReference type="SAM" id="MobiDB-lite"/>
    </source>
</evidence>
<name>A0ABC8T9F9_9AQUA</name>
<dbReference type="Pfam" id="PF23568">
    <property type="entry name" value="ARM_LIN"/>
    <property type="match status" value="1"/>
</dbReference>
<dbReference type="Gene3D" id="1.25.10.10">
    <property type="entry name" value="Leucine-rich Repeat Variant"/>
    <property type="match status" value="1"/>
</dbReference>
<organism evidence="5 6">
    <name type="scientific">Ilex paraguariensis</name>
    <name type="common">yerba mate</name>
    <dbReference type="NCBI Taxonomy" id="185542"/>
    <lineage>
        <taxon>Eukaryota</taxon>
        <taxon>Viridiplantae</taxon>
        <taxon>Streptophyta</taxon>
        <taxon>Embryophyta</taxon>
        <taxon>Tracheophyta</taxon>
        <taxon>Spermatophyta</taxon>
        <taxon>Magnoliopsida</taxon>
        <taxon>eudicotyledons</taxon>
        <taxon>Gunneridae</taxon>
        <taxon>Pentapetalae</taxon>
        <taxon>asterids</taxon>
        <taxon>campanulids</taxon>
        <taxon>Aquifoliales</taxon>
        <taxon>Aquifoliaceae</taxon>
        <taxon>Ilex</taxon>
    </lineage>
</organism>
<evidence type="ECO:0000259" key="3">
    <source>
        <dbReference type="Pfam" id="PF23628"/>
    </source>
</evidence>
<dbReference type="InterPro" id="IPR055566">
    <property type="entry name" value="ARM_LIN"/>
</dbReference>
<dbReference type="PANTHER" id="PTHR35549:SF3">
    <property type="entry name" value="E3 UBIQUITIN-PROTEIN LIGASE LIN"/>
    <property type="match status" value="1"/>
</dbReference>
<gene>
    <name evidence="5" type="ORF">ILEXP_LOCUS35236</name>
</gene>
<feature type="region of interest" description="Disordered" evidence="1">
    <location>
        <begin position="325"/>
        <end position="344"/>
    </location>
</feature>
<evidence type="ECO:0008006" key="7">
    <source>
        <dbReference type="Google" id="ProtNLM"/>
    </source>
</evidence>
<feature type="domain" description="Putative E3 ubiquitin-protein ligase LIN ARM-like" evidence="3">
    <location>
        <begin position="627"/>
        <end position="992"/>
    </location>
</feature>
<dbReference type="EMBL" id="CAUOFW020004515">
    <property type="protein sequence ID" value="CAK9166028.1"/>
    <property type="molecule type" value="Genomic_DNA"/>
</dbReference>
<accession>A0ABC8T9F9</accession>
<dbReference type="InterPro" id="IPR056514">
    <property type="entry name" value="ARM_LIN_2nd"/>
</dbReference>
<reference evidence="5 6" key="1">
    <citation type="submission" date="2024-02" db="EMBL/GenBank/DDBJ databases">
        <authorList>
            <person name="Vignale AGUSTIN F."/>
            <person name="Sosa J E."/>
            <person name="Modenutti C."/>
        </authorList>
    </citation>
    <scope>NUCLEOTIDE SEQUENCE [LARGE SCALE GENOMIC DNA]</scope>
</reference>
<sequence length="1008" mass="114183">MASLQELLAEEGFVGKKFLKSQKKVRFRDRIAPQESVALPIYICHDRKSLDFSKQKIEKAFSRNGSSVFSSRSNSEFGRTNLRSVSEGASRNDEPAIDEVAIRAVVSILSGYVGQYLRDEKFRENVREKCFSCFVRRRKDSDNGIFTNFELGVESIEKLVENRSTKKELRIIALRNSIRLLNIVASLDSKGSKNGSTSGTPNSHLSACAQLYLSIVYKLEKKDRISARHLLQVFCDAPFIARTHLLPELWEHFFLPHLLHINVWYSKELEFLSNSDYADRERRMKDLNNVYNDQIDCGTIQFALYYKEWLKVGVQAPPVPSVPLPSKLSYGSERRKSSDSFTSHSSINRSLYSAVFSPMFERRSVDLDARAGASINSWGLEEEEKVCMEENNIKQHGYLERKTGAHRRSSNQNYRDRKAEFRPETQKSDYFQFLTCRSEPAGCLVHSNHTASTIEKTENTSILPSSNLREAINTICCSDSLTDCERAIRVITKVWIYSHGDPIIETTLSKKQVIEGIVEVLFASNDDEILELAISILAELVTRKEMNGQIILNSDPQLDIFMRLLRSSSLFLKAAALLYLVKPKAKQMISIEWVPLVLRVLEFGDQLQTLFTFQCSPQVAAYYFLDQLLEGFDEDKNLENARQVVLLGGLRLLVRRIEAGDISEKNKAVTAIYCCIRADGRCRHFIANNLNKDSVISLLVLGKQVDYPGQTLALLTELLCLQRYTERTKFLNGLISGWGSLNTMHILLVYLRKAKLEERPMVAAILLQLDLLGDPLKCSVYREEAVEAIVASLDCQICNEKVQEQSARALLMLGGRFSYTGEPEAEKWILKEAGFDESSGHSFNGKDIVTDRFVHNEEEDAMENWQRKAAIVLLTSGNNSFLAALSDSIANGIPCLTRASIVTVSWMSRFLLQIGDDNLHFVARSILVPGLIESLNYDKSLEERILASFSLFNLIKNSEYVPKISPVDEEFMAHLRNLSQVTWTASELISMITSPSSRKYPDLDSEDS</sequence>
<evidence type="ECO:0000259" key="4">
    <source>
        <dbReference type="Pfam" id="PF23654"/>
    </source>
</evidence>
<dbReference type="InterPro" id="IPR056512">
    <property type="entry name" value="LIN_N"/>
</dbReference>
<feature type="region of interest" description="Disordered" evidence="1">
    <location>
        <begin position="398"/>
        <end position="418"/>
    </location>
</feature>